<evidence type="ECO:0000313" key="3">
    <source>
        <dbReference type="EMBL" id="MBA9076455.1"/>
    </source>
</evidence>
<comment type="caution">
    <text evidence="3">The sequence shown here is derived from an EMBL/GenBank/DDBJ whole genome shotgun (WGS) entry which is preliminary data.</text>
</comment>
<dbReference type="InterPro" id="IPR052893">
    <property type="entry name" value="TCS_response_regulator"/>
</dbReference>
<gene>
    <name evidence="3" type="ORF">FHS90_001159</name>
</gene>
<dbReference type="SUPFAM" id="SSF52172">
    <property type="entry name" value="CheY-like"/>
    <property type="match status" value="1"/>
</dbReference>
<evidence type="ECO:0000313" key="4">
    <source>
        <dbReference type="Proteomes" id="UP000563094"/>
    </source>
</evidence>
<keyword evidence="4" id="KW-1185">Reference proteome</keyword>
<protein>
    <submittedName>
        <fullName evidence="3">CheY-like chemotaxis protein</fullName>
    </submittedName>
</protein>
<feature type="domain" description="Response regulatory" evidence="2">
    <location>
        <begin position="18"/>
        <end position="142"/>
    </location>
</feature>
<evidence type="ECO:0000256" key="1">
    <source>
        <dbReference type="PROSITE-ProRule" id="PRU00169"/>
    </source>
</evidence>
<evidence type="ECO:0000259" key="2">
    <source>
        <dbReference type="PROSITE" id="PS50110"/>
    </source>
</evidence>
<dbReference type="RefSeq" id="WP_153042875.1">
    <property type="nucleotide sequence ID" value="NZ_JACJIQ010000003.1"/>
</dbReference>
<name>A0A839GLJ5_9BACT</name>
<dbReference type="PROSITE" id="PS50110">
    <property type="entry name" value="RESPONSE_REGULATORY"/>
    <property type="match status" value="1"/>
</dbReference>
<dbReference type="CDD" id="cd00156">
    <property type="entry name" value="REC"/>
    <property type="match status" value="1"/>
</dbReference>
<dbReference type="Pfam" id="PF00072">
    <property type="entry name" value="Response_reg"/>
    <property type="match status" value="1"/>
</dbReference>
<dbReference type="AlphaFoldDB" id="A0A839GLJ5"/>
<accession>A0A839GLJ5</accession>
<dbReference type="SMART" id="SM00448">
    <property type="entry name" value="REC"/>
    <property type="match status" value="1"/>
</dbReference>
<dbReference type="GO" id="GO:0000160">
    <property type="term" value="P:phosphorelay signal transduction system"/>
    <property type="evidence" value="ECO:0007669"/>
    <property type="project" value="InterPro"/>
</dbReference>
<dbReference type="InterPro" id="IPR001789">
    <property type="entry name" value="Sig_transdc_resp-reg_receiver"/>
</dbReference>
<sequence>MPALKKINSPGATVDVGEILVIDDDTSSLYLIQDLFQSMGMGSKVTTATSASEALKVLKERAGTAKFPELILLDIRMPEEDGFGFLEKMGKLKLTGPVEPKVVVLSYYGSRTYQERASRLGVAAYLLKPLTKEKVLDFISLN</sequence>
<dbReference type="PANTHER" id="PTHR44520">
    <property type="entry name" value="RESPONSE REGULATOR RCP1-RELATED"/>
    <property type="match status" value="1"/>
</dbReference>
<reference evidence="3 4" key="1">
    <citation type="submission" date="2020-08" db="EMBL/GenBank/DDBJ databases">
        <title>Genomic Encyclopedia of Type Strains, Phase IV (KMG-IV): sequencing the most valuable type-strain genomes for metagenomic binning, comparative biology and taxonomic classification.</title>
        <authorList>
            <person name="Goeker M."/>
        </authorList>
    </citation>
    <scope>NUCLEOTIDE SEQUENCE [LARGE SCALE GENOMIC DNA]</scope>
    <source>
        <strain evidence="3 4">DSM 29854</strain>
    </source>
</reference>
<dbReference type="InterPro" id="IPR011006">
    <property type="entry name" value="CheY-like_superfamily"/>
</dbReference>
<dbReference type="PANTHER" id="PTHR44520:SF2">
    <property type="entry name" value="RESPONSE REGULATOR RCP1"/>
    <property type="match status" value="1"/>
</dbReference>
<proteinExistence type="predicted"/>
<dbReference type="Gene3D" id="3.40.50.2300">
    <property type="match status" value="1"/>
</dbReference>
<keyword evidence="1" id="KW-0597">Phosphoprotein</keyword>
<organism evidence="3 4">
    <name type="scientific">Rufibacter quisquiliarum</name>
    <dbReference type="NCBI Taxonomy" id="1549639"/>
    <lineage>
        <taxon>Bacteria</taxon>
        <taxon>Pseudomonadati</taxon>
        <taxon>Bacteroidota</taxon>
        <taxon>Cytophagia</taxon>
        <taxon>Cytophagales</taxon>
        <taxon>Hymenobacteraceae</taxon>
        <taxon>Rufibacter</taxon>
    </lineage>
</organism>
<dbReference type="Proteomes" id="UP000563094">
    <property type="component" value="Unassembled WGS sequence"/>
</dbReference>
<feature type="modified residue" description="4-aspartylphosphate" evidence="1">
    <location>
        <position position="74"/>
    </location>
</feature>
<dbReference type="EMBL" id="JACJIQ010000003">
    <property type="protein sequence ID" value="MBA9076455.1"/>
    <property type="molecule type" value="Genomic_DNA"/>
</dbReference>